<evidence type="ECO:0000256" key="1">
    <source>
        <dbReference type="ARBA" id="ARBA00000900"/>
    </source>
</evidence>
<evidence type="ECO:0000256" key="15">
    <source>
        <dbReference type="SAM" id="SignalP"/>
    </source>
</evidence>
<dbReference type="Proteomes" id="UP001415857">
    <property type="component" value="Unassembled WGS sequence"/>
</dbReference>
<keyword evidence="8 15" id="KW-0732">Signal</keyword>
<dbReference type="InterPro" id="IPR025287">
    <property type="entry name" value="WAK_GUB"/>
</dbReference>
<comment type="catalytic activity">
    <reaction evidence="1">
        <text>S-ubiquitinyl-[E2 ubiquitin-conjugating enzyme]-L-cysteine + [acceptor protein]-L-lysine = [E2 ubiquitin-conjugating enzyme]-L-cysteine + N(6)-ubiquitinyl-[acceptor protein]-L-lysine.</text>
        <dbReference type="EC" id="2.3.2.27"/>
    </reaction>
</comment>
<evidence type="ECO:0000313" key="18">
    <source>
        <dbReference type="Proteomes" id="UP001415857"/>
    </source>
</evidence>
<keyword evidence="13" id="KW-0472">Membrane</keyword>
<keyword evidence="9" id="KW-0863">Zinc-finger</keyword>
<dbReference type="GO" id="GO:0016020">
    <property type="term" value="C:membrane"/>
    <property type="evidence" value="ECO:0007669"/>
    <property type="project" value="UniProtKB-SubCell"/>
</dbReference>
<dbReference type="PANTHER" id="PTHR46279:SF9">
    <property type="entry name" value="OS01G0116300 PROTEIN"/>
    <property type="match status" value="1"/>
</dbReference>
<feature type="signal peptide" evidence="15">
    <location>
        <begin position="1"/>
        <end position="21"/>
    </location>
</feature>
<dbReference type="EMBL" id="JBBPBK010000003">
    <property type="protein sequence ID" value="KAK9287630.1"/>
    <property type="molecule type" value="Genomic_DNA"/>
</dbReference>
<proteinExistence type="inferred from homology"/>
<name>A0AAP0S5T7_LIQFO</name>
<comment type="pathway">
    <text evidence="3">Protein modification; protein ubiquitination.</text>
</comment>
<accession>A0AAP0S5T7</accession>
<evidence type="ECO:0000256" key="2">
    <source>
        <dbReference type="ARBA" id="ARBA00004167"/>
    </source>
</evidence>
<keyword evidence="6" id="KW-0812">Transmembrane</keyword>
<evidence type="ECO:0000256" key="5">
    <source>
        <dbReference type="ARBA" id="ARBA00022679"/>
    </source>
</evidence>
<evidence type="ECO:0000256" key="13">
    <source>
        <dbReference type="ARBA" id="ARBA00023136"/>
    </source>
</evidence>
<keyword evidence="12" id="KW-1133">Transmembrane helix</keyword>
<evidence type="ECO:0000256" key="11">
    <source>
        <dbReference type="ARBA" id="ARBA00022833"/>
    </source>
</evidence>
<protein>
    <recommendedName>
        <fullName evidence="4">RING-type E3 ubiquitin transferase</fullName>
        <ecNumber evidence="4">2.3.2.27</ecNumber>
    </recommendedName>
</protein>
<dbReference type="GO" id="GO:0030247">
    <property type="term" value="F:polysaccharide binding"/>
    <property type="evidence" value="ECO:0007669"/>
    <property type="project" value="InterPro"/>
</dbReference>
<sequence>MSRSLELVIFYLHFLTVAIFAELGAGQHDCSESRCKHHGPAIRFPFRRKGLQPDHCGYPGFDLGCNEKKQTGAGAAIFSGYRRRLIACPNGYHVCAVVATDVIYEYPLLSIGEVYNISSVPYVNIFYNKYVPINWSRPECGNCEAEGKKCRLKKNYSTEPETECFNQVRILCAVIFLAFQKCCLEFTWGY</sequence>
<keyword evidence="5" id="KW-0808">Transferase</keyword>
<dbReference type="Pfam" id="PF13947">
    <property type="entry name" value="GUB_WAK_bind"/>
    <property type="match status" value="1"/>
</dbReference>
<gene>
    <name evidence="17" type="ORF">L1049_016067</name>
</gene>
<evidence type="ECO:0000256" key="7">
    <source>
        <dbReference type="ARBA" id="ARBA00022723"/>
    </source>
</evidence>
<dbReference type="EC" id="2.3.2.27" evidence="4"/>
<evidence type="ECO:0000256" key="6">
    <source>
        <dbReference type="ARBA" id="ARBA00022692"/>
    </source>
</evidence>
<evidence type="ECO:0000313" key="17">
    <source>
        <dbReference type="EMBL" id="KAK9287630.1"/>
    </source>
</evidence>
<keyword evidence="10" id="KW-0833">Ubl conjugation pathway</keyword>
<evidence type="ECO:0000256" key="3">
    <source>
        <dbReference type="ARBA" id="ARBA00004906"/>
    </source>
</evidence>
<evidence type="ECO:0000256" key="14">
    <source>
        <dbReference type="ARBA" id="ARBA00024209"/>
    </source>
</evidence>
<dbReference type="GO" id="GO:0061630">
    <property type="term" value="F:ubiquitin protein ligase activity"/>
    <property type="evidence" value="ECO:0007669"/>
    <property type="project" value="UniProtKB-EC"/>
</dbReference>
<feature type="chain" id="PRO_5042987950" description="RING-type E3 ubiquitin transferase" evidence="15">
    <location>
        <begin position="22"/>
        <end position="190"/>
    </location>
</feature>
<keyword evidence="7" id="KW-0479">Metal-binding</keyword>
<keyword evidence="18" id="KW-1185">Reference proteome</keyword>
<feature type="domain" description="Wall-associated receptor kinase galacturonan-binding" evidence="16">
    <location>
        <begin position="30"/>
        <end position="71"/>
    </location>
</feature>
<evidence type="ECO:0000256" key="10">
    <source>
        <dbReference type="ARBA" id="ARBA00022786"/>
    </source>
</evidence>
<dbReference type="AlphaFoldDB" id="A0AAP0S5T7"/>
<evidence type="ECO:0000256" key="8">
    <source>
        <dbReference type="ARBA" id="ARBA00022729"/>
    </source>
</evidence>
<reference evidence="17 18" key="1">
    <citation type="journal article" date="2024" name="Plant J.">
        <title>Genome sequences and population genomics reveal climatic adaptation and genomic divergence between two closely related sweetgum species.</title>
        <authorList>
            <person name="Xu W.Q."/>
            <person name="Ren C.Q."/>
            <person name="Zhang X.Y."/>
            <person name="Comes H.P."/>
            <person name="Liu X.H."/>
            <person name="Li Y.G."/>
            <person name="Kettle C.J."/>
            <person name="Jalonen R."/>
            <person name="Gaisberger H."/>
            <person name="Ma Y.Z."/>
            <person name="Qiu Y.X."/>
        </authorList>
    </citation>
    <scope>NUCLEOTIDE SEQUENCE [LARGE SCALE GENOMIC DNA]</scope>
    <source>
        <strain evidence="17">Hangzhou</strain>
    </source>
</reference>
<dbReference type="PANTHER" id="PTHR46279">
    <property type="entry name" value="RING/U-BOX SUPERFAMILY PROTEIN"/>
    <property type="match status" value="1"/>
</dbReference>
<evidence type="ECO:0000256" key="4">
    <source>
        <dbReference type="ARBA" id="ARBA00012483"/>
    </source>
</evidence>
<organism evidence="17 18">
    <name type="scientific">Liquidambar formosana</name>
    <name type="common">Formosan gum</name>
    <dbReference type="NCBI Taxonomy" id="63359"/>
    <lineage>
        <taxon>Eukaryota</taxon>
        <taxon>Viridiplantae</taxon>
        <taxon>Streptophyta</taxon>
        <taxon>Embryophyta</taxon>
        <taxon>Tracheophyta</taxon>
        <taxon>Spermatophyta</taxon>
        <taxon>Magnoliopsida</taxon>
        <taxon>eudicotyledons</taxon>
        <taxon>Gunneridae</taxon>
        <taxon>Pentapetalae</taxon>
        <taxon>Saxifragales</taxon>
        <taxon>Altingiaceae</taxon>
        <taxon>Liquidambar</taxon>
    </lineage>
</organism>
<evidence type="ECO:0000256" key="9">
    <source>
        <dbReference type="ARBA" id="ARBA00022771"/>
    </source>
</evidence>
<evidence type="ECO:0000256" key="12">
    <source>
        <dbReference type="ARBA" id="ARBA00022989"/>
    </source>
</evidence>
<keyword evidence="11" id="KW-0862">Zinc</keyword>
<comment type="caution">
    <text evidence="17">The sequence shown here is derived from an EMBL/GenBank/DDBJ whole genome shotgun (WGS) entry which is preliminary data.</text>
</comment>
<comment type="similarity">
    <text evidence="14">Belongs to the RING-type zinc finger family. ATL subfamily.</text>
</comment>
<dbReference type="InterPro" id="IPR046948">
    <property type="entry name" value="ATL20-22-like"/>
</dbReference>
<comment type="subcellular location">
    <subcellularLocation>
        <location evidence="2">Membrane</location>
        <topology evidence="2">Single-pass membrane protein</topology>
    </subcellularLocation>
</comment>
<evidence type="ECO:0000259" key="16">
    <source>
        <dbReference type="Pfam" id="PF13947"/>
    </source>
</evidence>
<dbReference type="GO" id="GO:0008270">
    <property type="term" value="F:zinc ion binding"/>
    <property type="evidence" value="ECO:0007669"/>
    <property type="project" value="UniProtKB-KW"/>
</dbReference>